<dbReference type="Proteomes" id="UP000887567">
    <property type="component" value="Unplaced"/>
</dbReference>
<evidence type="ECO:0000313" key="5">
    <source>
        <dbReference type="Proteomes" id="UP000887567"/>
    </source>
</evidence>
<dbReference type="InterPro" id="IPR051077">
    <property type="entry name" value="Ca-dependent_lectin"/>
</dbReference>
<dbReference type="Pfam" id="PF01391">
    <property type="entry name" value="Collagen"/>
    <property type="match status" value="1"/>
</dbReference>
<evidence type="ECO:0000313" key="4">
    <source>
        <dbReference type="EnsemblMetazoa" id="XP_020912443.1"/>
    </source>
</evidence>
<organism evidence="4 5">
    <name type="scientific">Exaiptasia diaphana</name>
    <name type="common">Tropical sea anemone</name>
    <name type="synonym">Aiptasia pulchella</name>
    <dbReference type="NCBI Taxonomy" id="2652724"/>
    <lineage>
        <taxon>Eukaryota</taxon>
        <taxon>Metazoa</taxon>
        <taxon>Cnidaria</taxon>
        <taxon>Anthozoa</taxon>
        <taxon>Hexacorallia</taxon>
        <taxon>Actiniaria</taxon>
        <taxon>Aiptasiidae</taxon>
        <taxon>Exaiptasia</taxon>
    </lineage>
</organism>
<dbReference type="KEGG" id="epa:110250179"/>
<feature type="chain" id="PRO_5037548143" description="Short-chain collagen C4-like" evidence="3">
    <location>
        <begin position="21"/>
        <end position="326"/>
    </location>
</feature>
<dbReference type="OMA" id="IIMIPAR"/>
<dbReference type="PANTHER" id="PTHR24024:SF18">
    <property type="entry name" value="SHORT-CHAIN COLLAGEN C4-LIKE"/>
    <property type="match status" value="1"/>
</dbReference>
<evidence type="ECO:0008006" key="6">
    <source>
        <dbReference type="Google" id="ProtNLM"/>
    </source>
</evidence>
<dbReference type="GO" id="GO:0005615">
    <property type="term" value="C:extracellular space"/>
    <property type="evidence" value="ECO:0007669"/>
    <property type="project" value="TreeGrafter"/>
</dbReference>
<dbReference type="GeneID" id="110250179"/>
<dbReference type="PANTHER" id="PTHR24024">
    <property type="entry name" value="PULMONARY SURFACTANT-ASSOCIATED PROTEIN A"/>
    <property type="match status" value="1"/>
</dbReference>
<proteinExistence type="predicted"/>
<sequence length="326" mass="35387">MLFKAVFIVVIIAMFLGVDGRDDEHNGVVKRGTLNKTNKDLKALSDVVKALNERIKVLESRLRQGICKDGAPGKPGKDGKDGAPGKDGNGLPGRDGKNGLPGSRGRDGRDGQHGTPGSRGSPGKRGPRGAQGLRGHPGPKSGGVQYIRWGKTSCPSGANLVYKGRVGGEWYNHPGGGSNYVCLTESPKYWSYTNVLKRHSAFMYGAEYQVHSTHHSNPFHNKNLHDHDVPCAVCFVSNRNAKLMIPATYECPAGWSKEYWGYLMAGHRDHKNQKGFICVDRNPEAVKGSIHDHNDALLYGVQGRCGSLPCLPYVEGRELTCAVCTK</sequence>
<keyword evidence="5" id="KW-1185">Reference proteome</keyword>
<dbReference type="AlphaFoldDB" id="A0A913Y159"/>
<feature type="region of interest" description="Disordered" evidence="2">
    <location>
        <begin position="66"/>
        <end position="146"/>
    </location>
</feature>
<evidence type="ECO:0000256" key="2">
    <source>
        <dbReference type="SAM" id="MobiDB-lite"/>
    </source>
</evidence>
<dbReference type="OrthoDB" id="6086925at2759"/>
<dbReference type="RefSeq" id="XP_020912443.1">
    <property type="nucleotide sequence ID" value="XM_021056784.1"/>
</dbReference>
<keyword evidence="3" id="KW-0732">Signal</keyword>
<feature type="compositionally biased region" description="Basic and acidic residues" evidence="2">
    <location>
        <begin position="75"/>
        <end position="84"/>
    </location>
</feature>
<protein>
    <recommendedName>
        <fullName evidence="6">Short-chain collagen C4-like</fullName>
    </recommendedName>
</protein>
<feature type="signal peptide" evidence="3">
    <location>
        <begin position="1"/>
        <end position="20"/>
    </location>
</feature>
<evidence type="ECO:0000256" key="3">
    <source>
        <dbReference type="SAM" id="SignalP"/>
    </source>
</evidence>
<keyword evidence="1" id="KW-0175">Coiled coil</keyword>
<accession>A0A913Y159</accession>
<dbReference type="EnsemblMetazoa" id="XM_021056784.1">
    <property type="protein sequence ID" value="XP_020912443.1"/>
    <property type="gene ID" value="LOC110250179"/>
</dbReference>
<reference evidence="4" key="1">
    <citation type="submission" date="2022-11" db="UniProtKB">
        <authorList>
            <consortium name="EnsemblMetazoa"/>
        </authorList>
    </citation>
    <scope>IDENTIFICATION</scope>
</reference>
<evidence type="ECO:0000256" key="1">
    <source>
        <dbReference type="SAM" id="Coils"/>
    </source>
</evidence>
<feature type="coiled-coil region" evidence="1">
    <location>
        <begin position="34"/>
        <end position="61"/>
    </location>
</feature>
<name>A0A913Y159_EXADI</name>
<dbReference type="InterPro" id="IPR008160">
    <property type="entry name" value="Collagen"/>
</dbReference>